<dbReference type="OrthoDB" id="2948247at2759"/>
<reference evidence="2 3" key="1">
    <citation type="journal article" date="2019" name="Nat. Ecol. Evol.">
        <title>Megaphylogeny resolves global patterns of mushroom evolution.</title>
        <authorList>
            <person name="Varga T."/>
            <person name="Krizsan K."/>
            <person name="Foldi C."/>
            <person name="Dima B."/>
            <person name="Sanchez-Garcia M."/>
            <person name="Sanchez-Ramirez S."/>
            <person name="Szollosi G.J."/>
            <person name="Szarkandi J.G."/>
            <person name="Papp V."/>
            <person name="Albert L."/>
            <person name="Andreopoulos W."/>
            <person name="Angelini C."/>
            <person name="Antonin V."/>
            <person name="Barry K.W."/>
            <person name="Bougher N.L."/>
            <person name="Buchanan P."/>
            <person name="Buyck B."/>
            <person name="Bense V."/>
            <person name="Catcheside P."/>
            <person name="Chovatia M."/>
            <person name="Cooper J."/>
            <person name="Damon W."/>
            <person name="Desjardin D."/>
            <person name="Finy P."/>
            <person name="Geml J."/>
            <person name="Haridas S."/>
            <person name="Hughes K."/>
            <person name="Justo A."/>
            <person name="Karasinski D."/>
            <person name="Kautmanova I."/>
            <person name="Kiss B."/>
            <person name="Kocsube S."/>
            <person name="Kotiranta H."/>
            <person name="LaButti K.M."/>
            <person name="Lechner B.E."/>
            <person name="Liimatainen K."/>
            <person name="Lipzen A."/>
            <person name="Lukacs Z."/>
            <person name="Mihaltcheva S."/>
            <person name="Morgado L.N."/>
            <person name="Niskanen T."/>
            <person name="Noordeloos M.E."/>
            <person name="Ohm R.A."/>
            <person name="Ortiz-Santana B."/>
            <person name="Ovrebo C."/>
            <person name="Racz N."/>
            <person name="Riley R."/>
            <person name="Savchenko A."/>
            <person name="Shiryaev A."/>
            <person name="Soop K."/>
            <person name="Spirin V."/>
            <person name="Szebenyi C."/>
            <person name="Tomsovsky M."/>
            <person name="Tulloss R.E."/>
            <person name="Uehling J."/>
            <person name="Grigoriev I.V."/>
            <person name="Vagvolgyi C."/>
            <person name="Papp T."/>
            <person name="Martin F.M."/>
            <person name="Miettinen O."/>
            <person name="Hibbett D.S."/>
            <person name="Nagy L.G."/>
        </authorList>
    </citation>
    <scope>NUCLEOTIDE SEQUENCE [LARGE SCALE GENOMIC DNA]</scope>
    <source>
        <strain evidence="2 3">CBS 166.37</strain>
    </source>
</reference>
<organism evidence="2 3">
    <name type="scientific">Crucibulum laeve</name>
    <dbReference type="NCBI Taxonomy" id="68775"/>
    <lineage>
        <taxon>Eukaryota</taxon>
        <taxon>Fungi</taxon>
        <taxon>Dikarya</taxon>
        <taxon>Basidiomycota</taxon>
        <taxon>Agaricomycotina</taxon>
        <taxon>Agaricomycetes</taxon>
        <taxon>Agaricomycetidae</taxon>
        <taxon>Agaricales</taxon>
        <taxon>Agaricineae</taxon>
        <taxon>Nidulariaceae</taxon>
        <taxon>Crucibulum</taxon>
    </lineage>
</organism>
<dbReference type="Proteomes" id="UP000308652">
    <property type="component" value="Unassembled WGS sequence"/>
</dbReference>
<protein>
    <submittedName>
        <fullName evidence="2">Asparaginase</fullName>
    </submittedName>
</protein>
<dbReference type="AlphaFoldDB" id="A0A5C3LL01"/>
<evidence type="ECO:0000313" key="2">
    <source>
        <dbReference type="EMBL" id="TFK32953.1"/>
    </source>
</evidence>
<evidence type="ECO:0000256" key="1">
    <source>
        <dbReference type="SAM" id="SignalP"/>
    </source>
</evidence>
<accession>A0A5C3LL01</accession>
<dbReference type="EMBL" id="ML213659">
    <property type="protein sequence ID" value="TFK32953.1"/>
    <property type="molecule type" value="Genomic_DNA"/>
</dbReference>
<keyword evidence="3" id="KW-1185">Reference proteome</keyword>
<feature type="signal peptide" evidence="1">
    <location>
        <begin position="1"/>
        <end position="21"/>
    </location>
</feature>
<gene>
    <name evidence="2" type="ORF">BDQ12DRAFT_658624</name>
</gene>
<proteinExistence type="predicted"/>
<keyword evidence="1" id="KW-0732">Signal</keyword>
<name>A0A5C3LL01_9AGAR</name>
<sequence>MRFSTSFIYVAIIAFTATVEATVVKFYTERNCNSASQEFRVGCNTCIDPPGDWFAAQVSDIGPNQRVSMHNQDRCTSASQVGQWFGPVCGAAGRTALRSVWVSCNQGKMYVIL</sequence>
<evidence type="ECO:0000313" key="3">
    <source>
        <dbReference type="Proteomes" id="UP000308652"/>
    </source>
</evidence>
<feature type="chain" id="PRO_5022903787" evidence="1">
    <location>
        <begin position="22"/>
        <end position="113"/>
    </location>
</feature>